<evidence type="ECO:0000313" key="1">
    <source>
        <dbReference type="EMBL" id="MCP3053639.1"/>
    </source>
</evidence>
<dbReference type="EMBL" id="JALHBS010000002">
    <property type="protein sequence ID" value="MCP3053639.1"/>
    <property type="molecule type" value="Genomic_DNA"/>
</dbReference>
<organism evidence="1 2">
    <name type="scientific">Aurantimonas marianensis</name>
    <dbReference type="NCBI Taxonomy" id="2920428"/>
    <lineage>
        <taxon>Bacteria</taxon>
        <taxon>Pseudomonadati</taxon>
        <taxon>Pseudomonadota</taxon>
        <taxon>Alphaproteobacteria</taxon>
        <taxon>Hyphomicrobiales</taxon>
        <taxon>Aurantimonadaceae</taxon>
        <taxon>Aurantimonas</taxon>
    </lineage>
</organism>
<reference evidence="1" key="1">
    <citation type="submission" date="2022-03" db="EMBL/GenBank/DDBJ databases">
        <title>Aurantimonas Liuensis sp. Nov., isolated from the hadal seawater of the Mariana Trench.</title>
        <authorList>
            <person name="Liu R."/>
        </authorList>
    </citation>
    <scope>NUCLEOTIDE SEQUENCE</scope>
    <source>
        <strain evidence="1">LRZ36</strain>
    </source>
</reference>
<name>A0A9X2HB09_9HYPH</name>
<dbReference type="PANTHER" id="PTHR34235">
    <property type="entry name" value="SLR1203 PROTEIN-RELATED"/>
    <property type="match status" value="1"/>
</dbReference>
<dbReference type="Proteomes" id="UP001155220">
    <property type="component" value="Unassembled WGS sequence"/>
</dbReference>
<sequence>MAEPAPTPDADLYERDFYAWTQDQAAKLRARAHNAIDWENAAEEIETLGRSEKRELESRLGVLLLHLLKWRYQPEGRSNSWRGTINEQRRRIGREIVASPSLAGYPGQILYEEYPDARLKAAGETGLSEETFPLDCPFTIDQILHETFYPETD</sequence>
<dbReference type="AlphaFoldDB" id="A0A9X2HB09"/>
<gene>
    <name evidence="1" type="ORF">MJ956_00570</name>
</gene>
<dbReference type="Gene3D" id="1.20.1220.20">
    <property type="entry name" value="Uncharcterised protein PF01724"/>
    <property type="match status" value="1"/>
</dbReference>
<dbReference type="InterPro" id="IPR002636">
    <property type="entry name" value="DUF29"/>
</dbReference>
<evidence type="ECO:0000313" key="2">
    <source>
        <dbReference type="Proteomes" id="UP001155220"/>
    </source>
</evidence>
<protein>
    <submittedName>
        <fullName evidence="1">DUF29 domain-containing protein</fullName>
    </submittedName>
</protein>
<comment type="caution">
    <text evidence="1">The sequence shown here is derived from an EMBL/GenBank/DDBJ whole genome shotgun (WGS) entry which is preliminary data.</text>
</comment>
<dbReference type="Pfam" id="PF01724">
    <property type="entry name" value="DUF29"/>
    <property type="match status" value="1"/>
</dbReference>
<keyword evidence="2" id="KW-1185">Reference proteome</keyword>
<dbReference type="RefSeq" id="WP_253962538.1">
    <property type="nucleotide sequence ID" value="NZ_JALHBS010000002.1"/>
</dbReference>
<accession>A0A9X2HB09</accession>
<proteinExistence type="predicted"/>